<evidence type="ECO:0000256" key="6">
    <source>
        <dbReference type="ARBA" id="ARBA00022840"/>
    </source>
</evidence>
<dbReference type="GO" id="GO:0046872">
    <property type="term" value="F:metal ion binding"/>
    <property type="evidence" value="ECO:0007669"/>
    <property type="project" value="UniProtKB-KW"/>
</dbReference>
<dbReference type="Gene3D" id="3.30.200.20">
    <property type="entry name" value="Phosphorylase Kinase, domain 1"/>
    <property type="match status" value="1"/>
</dbReference>
<dbReference type="SUPFAM" id="SSF158745">
    <property type="entry name" value="LanC-like"/>
    <property type="match status" value="1"/>
</dbReference>
<dbReference type="AlphaFoldDB" id="A0A3A4K7Y9"/>
<evidence type="ECO:0000256" key="7">
    <source>
        <dbReference type="ARBA" id="ARBA00047899"/>
    </source>
</evidence>
<dbReference type="SUPFAM" id="SSF56112">
    <property type="entry name" value="Protein kinase-like (PK-like)"/>
    <property type="match status" value="1"/>
</dbReference>
<dbReference type="EMBL" id="QZFU01000036">
    <property type="protein sequence ID" value="RJO70817.1"/>
    <property type="molecule type" value="Genomic_DNA"/>
</dbReference>
<keyword evidence="9" id="KW-0862">Zinc</keyword>
<dbReference type="SMART" id="SM01260">
    <property type="entry name" value="LANC_like"/>
    <property type="match status" value="1"/>
</dbReference>
<evidence type="ECO:0000256" key="5">
    <source>
        <dbReference type="ARBA" id="ARBA00022777"/>
    </source>
</evidence>
<dbReference type="InterPro" id="IPR000719">
    <property type="entry name" value="Prot_kinase_dom"/>
</dbReference>
<dbReference type="GO" id="GO:0004674">
    <property type="term" value="F:protein serine/threonine kinase activity"/>
    <property type="evidence" value="ECO:0007669"/>
    <property type="project" value="UniProtKB-KW"/>
</dbReference>
<comment type="caution">
    <text evidence="11">The sequence shown here is derived from an EMBL/GenBank/DDBJ whole genome shotgun (WGS) entry which is preliminary data.</text>
</comment>
<dbReference type="GO" id="GO:0031179">
    <property type="term" value="P:peptide modification"/>
    <property type="evidence" value="ECO:0007669"/>
    <property type="project" value="InterPro"/>
</dbReference>
<dbReference type="InterPro" id="IPR012341">
    <property type="entry name" value="6hp_glycosidase-like_sf"/>
</dbReference>
<feature type="domain" description="Protein kinase" evidence="10">
    <location>
        <begin position="208"/>
        <end position="470"/>
    </location>
</feature>
<dbReference type="Pfam" id="PF05147">
    <property type="entry name" value="LANC_like"/>
    <property type="match status" value="1"/>
</dbReference>
<sequence>MSNSERADFEHAVTRAAIEYGRRPRTSPIWLYVDNPDVALPDHGWKLHISARATEYERITDIVLPVLLVAGCNFKMARSPRVLRALNDDGPLSSASVGKALTIYPRPDEVRDLGLRLSALLRGVAAPRVLSDRRVAADAPVYYRYGPFRLRVVAASNGQLAMNMIGPGGQEFDGRAVANYRQPPWAVDPFTDAGAITTAAVEILGGRYRPLNGLKESPRGNVYFAEDIGEGGQVIVKQARAYVAESADGQDTRIRVRNERYVLEQLSGTAGIPRFIDHFRHGTDEYLVTSFDGKFNLAEDVSRNGRYRPAGKSGERTLDRLAGRLARILGDIHGRGFIVADLSPKNIVIRQPDSEPTIIDFGLCHHGGVAFPGGTAGYSPQAQLAGAPATVAGDLHALGMTLLYAATSALPVVLREDPEATRQRALATIERIYGDTPPPVIRCVAGLLDPDPERAKAALNALSSGAPEGITATTAAGYRPRHTDPGAVIDRLVDQVRTRADLMLDSADGLVDLNLYRGTAGIAWELSHHLPRTADTVRRLAEHAASGTRRARLSPGLFVGSTGVELLLHHLRAKGLEVSTLPADLVVPEEDWQPFGDDVIAGAAGVGLGHLLLAQAQPALRIRHLAVVRRCTELLLAHEDADTGYEVQELPAAAGLDIGTGLAHGHAGVLTFLLRTTDSDHPALRARIATLYDQTRSLITRSGEVTAVPLCVSWCRGLAGIGATLLRIAATTSDAAALELAIEAGDTCAEWIPYLSHCGACCGISGVGDFMIDLAAATGADRFGAAARSAAEQLLLRGIAEDLDPHDETSNISWSSGHAGVLAFLRRLHTGDTTGTLGPIPLERGPRVDLLRTGGNSGIVS</sequence>
<dbReference type="PANTHER" id="PTHR24363">
    <property type="entry name" value="SERINE/THREONINE PROTEIN KINASE"/>
    <property type="match status" value="1"/>
</dbReference>
<name>A0A3A4K7Y9_9NOCA</name>
<organism evidence="11 12">
    <name type="scientific">Nocardia panacis</name>
    <dbReference type="NCBI Taxonomy" id="2340916"/>
    <lineage>
        <taxon>Bacteria</taxon>
        <taxon>Bacillati</taxon>
        <taxon>Actinomycetota</taxon>
        <taxon>Actinomycetes</taxon>
        <taxon>Mycobacteriales</taxon>
        <taxon>Nocardiaceae</taxon>
        <taxon>Nocardia</taxon>
    </lineage>
</organism>
<feature type="binding site" evidence="9">
    <location>
        <position position="761"/>
    </location>
    <ligand>
        <name>Zn(2+)</name>
        <dbReference type="ChEBI" id="CHEBI:29105"/>
    </ligand>
</feature>
<comment type="catalytic activity">
    <reaction evidence="7">
        <text>L-threonyl-[protein] + ATP = O-phospho-L-threonyl-[protein] + ADP + H(+)</text>
        <dbReference type="Rhea" id="RHEA:46608"/>
        <dbReference type="Rhea" id="RHEA-COMP:11060"/>
        <dbReference type="Rhea" id="RHEA-COMP:11605"/>
        <dbReference type="ChEBI" id="CHEBI:15378"/>
        <dbReference type="ChEBI" id="CHEBI:30013"/>
        <dbReference type="ChEBI" id="CHEBI:30616"/>
        <dbReference type="ChEBI" id="CHEBI:61977"/>
        <dbReference type="ChEBI" id="CHEBI:456216"/>
        <dbReference type="EC" id="2.7.11.1"/>
    </reaction>
</comment>
<evidence type="ECO:0000256" key="3">
    <source>
        <dbReference type="ARBA" id="ARBA00022679"/>
    </source>
</evidence>
<evidence type="ECO:0000256" key="9">
    <source>
        <dbReference type="PIRSR" id="PIRSR607822-1"/>
    </source>
</evidence>
<keyword evidence="9" id="KW-0479">Metal-binding</keyword>
<gene>
    <name evidence="11" type="ORF">D5S18_26880</name>
</gene>
<keyword evidence="4" id="KW-0547">Nucleotide-binding</keyword>
<dbReference type="RefSeq" id="WP_120043874.1">
    <property type="nucleotide sequence ID" value="NZ_QZFU01000036.1"/>
</dbReference>
<comment type="catalytic activity">
    <reaction evidence="8">
        <text>L-seryl-[protein] + ATP = O-phospho-L-seryl-[protein] + ADP + H(+)</text>
        <dbReference type="Rhea" id="RHEA:17989"/>
        <dbReference type="Rhea" id="RHEA-COMP:9863"/>
        <dbReference type="Rhea" id="RHEA-COMP:11604"/>
        <dbReference type="ChEBI" id="CHEBI:15378"/>
        <dbReference type="ChEBI" id="CHEBI:29999"/>
        <dbReference type="ChEBI" id="CHEBI:30616"/>
        <dbReference type="ChEBI" id="CHEBI:83421"/>
        <dbReference type="ChEBI" id="CHEBI:456216"/>
        <dbReference type="EC" id="2.7.11.1"/>
    </reaction>
</comment>
<dbReference type="Pfam" id="PF00069">
    <property type="entry name" value="Pkinase"/>
    <property type="match status" value="1"/>
</dbReference>
<dbReference type="PANTHER" id="PTHR24363:SF0">
    <property type="entry name" value="SERINE_THREONINE KINASE LIKE DOMAIN CONTAINING 1"/>
    <property type="match status" value="1"/>
</dbReference>
<dbReference type="InterPro" id="IPR057929">
    <property type="entry name" value="RamC_N"/>
</dbReference>
<evidence type="ECO:0000313" key="12">
    <source>
        <dbReference type="Proteomes" id="UP000266677"/>
    </source>
</evidence>
<dbReference type="InterPro" id="IPR007822">
    <property type="entry name" value="LANC-like"/>
</dbReference>
<evidence type="ECO:0000256" key="4">
    <source>
        <dbReference type="ARBA" id="ARBA00022741"/>
    </source>
</evidence>
<accession>A0A3A4K7Y9</accession>
<dbReference type="PRINTS" id="PR01950">
    <property type="entry name" value="LANCSUPER"/>
</dbReference>
<keyword evidence="5" id="KW-0418">Kinase</keyword>
<evidence type="ECO:0000313" key="11">
    <source>
        <dbReference type="EMBL" id="RJO70817.1"/>
    </source>
</evidence>
<dbReference type="Gene3D" id="1.50.10.10">
    <property type="match status" value="1"/>
</dbReference>
<dbReference type="Gene3D" id="1.10.510.10">
    <property type="entry name" value="Transferase(Phosphotransferase) domain 1"/>
    <property type="match status" value="1"/>
</dbReference>
<dbReference type="SMART" id="SM00220">
    <property type="entry name" value="S_TKc"/>
    <property type="match status" value="1"/>
</dbReference>
<evidence type="ECO:0000256" key="2">
    <source>
        <dbReference type="ARBA" id="ARBA00022527"/>
    </source>
</evidence>
<dbReference type="Pfam" id="PF25816">
    <property type="entry name" value="RamC_N"/>
    <property type="match status" value="1"/>
</dbReference>
<feature type="binding site" evidence="9">
    <location>
        <position position="715"/>
    </location>
    <ligand>
        <name>Zn(2+)</name>
        <dbReference type="ChEBI" id="CHEBI:29105"/>
    </ligand>
</feature>
<dbReference type="OrthoDB" id="1492512at2"/>
<reference evidence="11 12" key="1">
    <citation type="submission" date="2018-09" db="EMBL/GenBank/DDBJ databases">
        <title>YIM PH21274 draft genome.</title>
        <authorList>
            <person name="Miao C."/>
        </authorList>
    </citation>
    <scope>NUCLEOTIDE SEQUENCE [LARGE SCALE GENOMIC DNA]</scope>
    <source>
        <strain evidence="11 12">YIM PH 21724</strain>
    </source>
</reference>
<keyword evidence="2" id="KW-0723">Serine/threonine-protein kinase</keyword>
<dbReference type="InterPro" id="IPR011009">
    <property type="entry name" value="Kinase-like_dom_sf"/>
</dbReference>
<dbReference type="GO" id="GO:0005524">
    <property type="term" value="F:ATP binding"/>
    <property type="evidence" value="ECO:0007669"/>
    <property type="project" value="UniProtKB-KW"/>
</dbReference>
<evidence type="ECO:0000256" key="1">
    <source>
        <dbReference type="ARBA" id="ARBA00012513"/>
    </source>
</evidence>
<keyword evidence="6" id="KW-0067">ATP-binding</keyword>
<dbReference type="EC" id="2.7.11.1" evidence="1"/>
<dbReference type="GO" id="GO:0005975">
    <property type="term" value="P:carbohydrate metabolic process"/>
    <property type="evidence" value="ECO:0007669"/>
    <property type="project" value="InterPro"/>
</dbReference>
<keyword evidence="3" id="KW-0808">Transferase</keyword>
<dbReference type="PROSITE" id="PS50011">
    <property type="entry name" value="PROTEIN_KINASE_DOM"/>
    <property type="match status" value="1"/>
</dbReference>
<keyword evidence="12" id="KW-1185">Reference proteome</keyword>
<dbReference type="Proteomes" id="UP000266677">
    <property type="component" value="Unassembled WGS sequence"/>
</dbReference>
<evidence type="ECO:0000256" key="8">
    <source>
        <dbReference type="ARBA" id="ARBA00048679"/>
    </source>
</evidence>
<proteinExistence type="predicted"/>
<protein>
    <recommendedName>
        <fullName evidence="1">non-specific serine/threonine protein kinase</fullName>
        <ecNumber evidence="1">2.7.11.1</ecNumber>
    </recommendedName>
</protein>
<evidence type="ECO:0000259" key="10">
    <source>
        <dbReference type="PROSITE" id="PS50011"/>
    </source>
</evidence>